<name>G0SHM6_CHATD</name>
<organism evidence="3">
    <name type="scientific">Chaetomium thermophilum (strain DSM 1495 / CBS 144.50 / IMI 039719)</name>
    <name type="common">Thermochaetoides thermophila</name>
    <dbReference type="NCBI Taxonomy" id="759272"/>
    <lineage>
        <taxon>Eukaryota</taxon>
        <taxon>Fungi</taxon>
        <taxon>Dikarya</taxon>
        <taxon>Ascomycota</taxon>
        <taxon>Pezizomycotina</taxon>
        <taxon>Sordariomycetes</taxon>
        <taxon>Sordariomycetidae</taxon>
        <taxon>Sordariales</taxon>
        <taxon>Chaetomiaceae</taxon>
        <taxon>Thermochaetoides</taxon>
    </lineage>
</organism>
<dbReference type="EMBL" id="GL988047">
    <property type="protein sequence ID" value="EGS17715.1"/>
    <property type="molecule type" value="Genomic_DNA"/>
</dbReference>
<protein>
    <submittedName>
        <fullName evidence="2">Uncharacterized protein</fullName>
    </submittedName>
</protein>
<sequence length="648" mass="73298">MYASAGRQAYQISPFSSVKCSISYLKPEFKTLLSSYQQQKAQTFQEHHDEESSKLPHETISLVNLPSEILNQIFCEVKWDSPTVPFELDGLQFYENLTANESYIASIRLTCRRLASAAAPWLMLAPCVSLTDPESIDHLEQIAAITSFSPYVKAVRVSAGFYSEEIAQDIRNSAKYLIWNVEGIKRVLEDLGYQDVVSTRLPGNRTPEKWDKILDEWKALSNNGDEQDQRGGKSELSSASVDRDSEAMQLLEKEHTEYQRRFNKQQKLLMAGPESAVERIAGAIAKMPQATRLVLSDASRCADYSIPKIPFEGGDGWLLSPMSWASYFKLHYSLGDHPARIFDTILNTLFNLPIAIHRAGVNLTALRPSCSSPCGNGSLGTRKKISRTTPFSPRPKNCERRAATCVSSIFTPDYLPGCVLTDSPNWLAWPHIGYFRRHPTIRSITHCEELLGWIMTAACNTLTHIRADELFMAPDAGEFAMPRGFPEGTALRLSNIQVLCLQNLNISLGILPRFLSYACATLRRLILFKVILKSYPIPSPRNLRRCSWACLLDEIRPYTMSREMEGGKAEHRVVVKIRKPTGYEIVWFDASDPNHSLMALFEPDDETPDLWAPSDQPYDIFEDEGSNYRDHLYHGFSPVDKYLMGWRD</sequence>
<dbReference type="KEGG" id="cthr:CTHT_0070570"/>
<keyword evidence="3" id="KW-1185">Reference proteome</keyword>
<dbReference type="OrthoDB" id="4582308at2759"/>
<proteinExistence type="predicted"/>
<feature type="region of interest" description="Disordered" evidence="1">
    <location>
        <begin position="221"/>
        <end position="244"/>
    </location>
</feature>
<evidence type="ECO:0000256" key="1">
    <source>
        <dbReference type="SAM" id="MobiDB-lite"/>
    </source>
</evidence>
<evidence type="ECO:0000313" key="3">
    <source>
        <dbReference type="Proteomes" id="UP000008066"/>
    </source>
</evidence>
<dbReference type="HOGENOM" id="CLU_422721_0_0_1"/>
<dbReference type="eggNOG" id="ENOG502T5GN">
    <property type="taxonomic scope" value="Eukaryota"/>
</dbReference>
<reference evidence="2 3" key="1">
    <citation type="journal article" date="2011" name="Cell">
        <title>Insight into structure and assembly of the nuclear pore complex by utilizing the genome of a eukaryotic thermophile.</title>
        <authorList>
            <person name="Amlacher S."/>
            <person name="Sarges P."/>
            <person name="Flemming D."/>
            <person name="van Noort V."/>
            <person name="Kunze R."/>
            <person name="Devos D.P."/>
            <person name="Arumugam M."/>
            <person name="Bork P."/>
            <person name="Hurt E."/>
        </authorList>
    </citation>
    <scope>NUCLEOTIDE SEQUENCE [LARGE SCALE GENOMIC DNA]</scope>
    <source>
        <strain evidence="3">DSM 1495 / CBS 144.50 / IMI 039719</strain>
    </source>
</reference>
<gene>
    <name evidence="2" type="ORF">CTHT_0070570</name>
</gene>
<dbReference type="RefSeq" id="XP_006697333.1">
    <property type="nucleotide sequence ID" value="XM_006697270.1"/>
</dbReference>
<evidence type="ECO:0000313" key="2">
    <source>
        <dbReference type="EMBL" id="EGS17715.1"/>
    </source>
</evidence>
<accession>G0SHM6</accession>
<dbReference type="Proteomes" id="UP000008066">
    <property type="component" value="Unassembled WGS sequence"/>
</dbReference>
<dbReference type="STRING" id="759272.G0SHM6"/>
<dbReference type="AlphaFoldDB" id="G0SHM6"/>
<dbReference type="GeneID" id="18261095"/>